<reference evidence="14 15" key="1">
    <citation type="submission" date="2014-11" db="EMBL/GenBank/DDBJ databases">
        <title>Complete Genome Sequence of Pseudoalteromonas sp. Strain OCN003 Isolated from Kaneohe Bay, Oahu, Hawaii.</title>
        <authorList>
            <person name="Beurmann S."/>
            <person name="Videau P."/>
            <person name="Ushijima B."/>
            <person name="Smith A.M."/>
            <person name="Aeby G.S."/>
            <person name="Callahan S.M."/>
            <person name="Belcaid M."/>
        </authorList>
    </citation>
    <scope>NUCLEOTIDE SEQUENCE [LARGE SCALE GENOMIC DNA]</scope>
    <source>
        <strain evidence="14 15">OCN003</strain>
    </source>
</reference>
<dbReference type="KEGG" id="pseo:OM33_16995"/>
<evidence type="ECO:0000256" key="8">
    <source>
        <dbReference type="ARBA" id="ARBA00023136"/>
    </source>
</evidence>
<dbReference type="Pfam" id="PF00691">
    <property type="entry name" value="OmpA"/>
    <property type="match status" value="1"/>
</dbReference>
<keyword evidence="8 10" id="KW-0472">Membrane</keyword>
<dbReference type="Pfam" id="PF02412">
    <property type="entry name" value="TSP_3"/>
    <property type="match status" value="2"/>
</dbReference>
<dbReference type="InterPro" id="IPR036737">
    <property type="entry name" value="OmpA-like_sf"/>
</dbReference>
<evidence type="ECO:0000256" key="9">
    <source>
        <dbReference type="ARBA" id="ARBA00023237"/>
    </source>
</evidence>
<evidence type="ECO:0000259" key="13">
    <source>
        <dbReference type="PROSITE" id="PS51123"/>
    </source>
</evidence>
<dbReference type="SUPFAM" id="SSF56925">
    <property type="entry name" value="OMPA-like"/>
    <property type="match status" value="1"/>
</dbReference>
<evidence type="ECO:0000256" key="11">
    <source>
        <dbReference type="SAM" id="MobiDB-lite"/>
    </source>
</evidence>
<dbReference type="InterPro" id="IPR011250">
    <property type="entry name" value="OMP/PagP_B-barrel"/>
</dbReference>
<dbReference type="HOGENOM" id="CLU_031536_2_0_6"/>
<dbReference type="InterPro" id="IPR050330">
    <property type="entry name" value="Bact_OuterMem_StrucFunc"/>
</dbReference>
<dbReference type="SUPFAM" id="SSF103088">
    <property type="entry name" value="OmpA-like"/>
    <property type="match status" value="1"/>
</dbReference>
<dbReference type="AlphaFoldDB" id="A0A0A7EJT1"/>
<evidence type="ECO:0000256" key="10">
    <source>
        <dbReference type="PROSITE-ProRule" id="PRU00473"/>
    </source>
</evidence>
<evidence type="ECO:0000256" key="4">
    <source>
        <dbReference type="ARBA" id="ARBA00022692"/>
    </source>
</evidence>
<feature type="chain" id="PRO_5002028379" description="OmpA-like domain-containing protein" evidence="12">
    <location>
        <begin position="22"/>
        <end position="369"/>
    </location>
</feature>
<evidence type="ECO:0000256" key="7">
    <source>
        <dbReference type="ARBA" id="ARBA00023114"/>
    </source>
</evidence>
<dbReference type="PANTHER" id="PTHR30329:SF21">
    <property type="entry name" value="LIPOPROTEIN YIAD-RELATED"/>
    <property type="match status" value="1"/>
</dbReference>
<dbReference type="InterPro" id="IPR006664">
    <property type="entry name" value="OMP_bac"/>
</dbReference>
<organism evidence="14 15">
    <name type="scientific">Pseudoalteromonas piratica</name>
    <dbReference type="NCBI Taxonomy" id="1348114"/>
    <lineage>
        <taxon>Bacteria</taxon>
        <taxon>Pseudomonadati</taxon>
        <taxon>Pseudomonadota</taxon>
        <taxon>Gammaproteobacteria</taxon>
        <taxon>Alteromonadales</taxon>
        <taxon>Pseudoalteromonadaceae</taxon>
        <taxon>Pseudoalteromonas</taxon>
    </lineage>
</organism>
<dbReference type="GO" id="GO:0015288">
    <property type="term" value="F:porin activity"/>
    <property type="evidence" value="ECO:0007669"/>
    <property type="project" value="UniProtKB-KW"/>
</dbReference>
<dbReference type="Gene3D" id="3.30.1330.60">
    <property type="entry name" value="OmpA-like domain"/>
    <property type="match status" value="1"/>
</dbReference>
<keyword evidence="9" id="KW-0998">Cell outer membrane</keyword>
<name>A0A0A7EJT1_9GAMM</name>
<dbReference type="Proteomes" id="UP000030341">
    <property type="component" value="Chromosome 2"/>
</dbReference>
<dbReference type="STRING" id="1348114.OM33_16995"/>
<keyword evidence="15" id="KW-1185">Reference proteome</keyword>
<gene>
    <name evidence="14" type="ORF">OM33_16995</name>
</gene>
<dbReference type="SUPFAM" id="SSF103647">
    <property type="entry name" value="TSP type-3 repeat"/>
    <property type="match status" value="1"/>
</dbReference>
<protein>
    <recommendedName>
        <fullName evidence="13">OmpA-like domain-containing protein</fullName>
    </recommendedName>
</protein>
<evidence type="ECO:0000313" key="15">
    <source>
        <dbReference type="Proteomes" id="UP000030341"/>
    </source>
</evidence>
<feature type="region of interest" description="Disordered" evidence="11">
    <location>
        <begin position="216"/>
        <end position="240"/>
    </location>
</feature>
<proteinExistence type="predicted"/>
<feature type="domain" description="OmpA-like" evidence="13">
    <location>
        <begin position="245"/>
        <end position="363"/>
    </location>
</feature>
<evidence type="ECO:0000256" key="5">
    <source>
        <dbReference type="ARBA" id="ARBA00022729"/>
    </source>
</evidence>
<dbReference type="OrthoDB" id="9805832at2"/>
<dbReference type="GO" id="GO:0005509">
    <property type="term" value="F:calcium ion binding"/>
    <property type="evidence" value="ECO:0007669"/>
    <property type="project" value="InterPro"/>
</dbReference>
<keyword evidence="5 12" id="KW-0732">Signal</keyword>
<evidence type="ECO:0000256" key="2">
    <source>
        <dbReference type="ARBA" id="ARBA00022448"/>
    </source>
</evidence>
<feature type="signal peptide" evidence="12">
    <location>
        <begin position="1"/>
        <end position="21"/>
    </location>
</feature>
<comment type="subcellular location">
    <subcellularLocation>
        <location evidence="1">Cell outer membrane</location>
        <topology evidence="1">Multi-pass membrane protein</topology>
    </subcellularLocation>
</comment>
<dbReference type="eggNOG" id="COG2885">
    <property type="taxonomic scope" value="Bacteria"/>
</dbReference>
<dbReference type="Gene3D" id="2.40.160.20">
    <property type="match status" value="1"/>
</dbReference>
<evidence type="ECO:0000313" key="14">
    <source>
        <dbReference type="EMBL" id="AIY66808.1"/>
    </source>
</evidence>
<dbReference type="InterPro" id="IPR028974">
    <property type="entry name" value="TSP_type-3_rpt"/>
</dbReference>
<dbReference type="GO" id="GO:0009279">
    <property type="term" value="C:cell outer membrane"/>
    <property type="evidence" value="ECO:0007669"/>
    <property type="project" value="UniProtKB-SubCell"/>
</dbReference>
<dbReference type="RefSeq" id="WP_040135336.1">
    <property type="nucleotide sequence ID" value="NZ_CP009889.1"/>
</dbReference>
<evidence type="ECO:0000256" key="3">
    <source>
        <dbReference type="ARBA" id="ARBA00022452"/>
    </source>
</evidence>
<dbReference type="InterPro" id="IPR006665">
    <property type="entry name" value="OmpA-like"/>
</dbReference>
<accession>A0A0A7EJT1</accession>
<keyword evidence="7" id="KW-0626">Porin</keyword>
<keyword evidence="4" id="KW-0812">Transmembrane</keyword>
<dbReference type="PRINTS" id="PR01021">
    <property type="entry name" value="OMPADOMAIN"/>
</dbReference>
<evidence type="ECO:0000256" key="6">
    <source>
        <dbReference type="ARBA" id="ARBA00023065"/>
    </source>
</evidence>
<sequence>MQKKRFALSLIATLCAFSTMANDKQMWLGGFAEYYYADKDKFQPLPKDRIDWGWGLELGQRFSPSWGGRLEYARIELEAYPGQEAIDGSRYGADAMYFPFQDDTYVFAGLKFESLDQGYTLGNLGLGRHWALTEKWKLITELTAYHDFGESYKDFSGKFGLLYQFGSSTTATALAPAPAPKLDSDNDGVLDDNDKCPNTVAGVKVDASGCAMPMDSDNDGVLDSQDKCPNTPSSDKTDSDGCTLFEEAQESITLSVKFDNNSSKVNNPENEDLRRFADFMKKYPDVSAQIEGHSSAPGNAKYNLTLSEARAKATKQVLVDKYGIDASRLTAIGYGESQLLNTANTQEAHSQNRRIEAKLVITKREKVTK</sequence>
<keyword evidence="6" id="KW-0406">Ion transport</keyword>
<dbReference type="EMBL" id="CP009889">
    <property type="protein sequence ID" value="AIY66808.1"/>
    <property type="molecule type" value="Genomic_DNA"/>
</dbReference>
<evidence type="ECO:0000256" key="1">
    <source>
        <dbReference type="ARBA" id="ARBA00004571"/>
    </source>
</evidence>
<dbReference type="GO" id="GO:0046930">
    <property type="term" value="C:pore complex"/>
    <property type="evidence" value="ECO:0007669"/>
    <property type="project" value="UniProtKB-KW"/>
</dbReference>
<evidence type="ECO:0000256" key="12">
    <source>
        <dbReference type="SAM" id="SignalP"/>
    </source>
</evidence>
<keyword evidence="2" id="KW-0813">Transport</keyword>
<dbReference type="CDD" id="cd07185">
    <property type="entry name" value="OmpA_C-like"/>
    <property type="match status" value="1"/>
</dbReference>
<dbReference type="PROSITE" id="PS51123">
    <property type="entry name" value="OMPA_2"/>
    <property type="match status" value="1"/>
</dbReference>
<dbReference type="GO" id="GO:0006811">
    <property type="term" value="P:monoatomic ion transport"/>
    <property type="evidence" value="ECO:0007669"/>
    <property type="project" value="UniProtKB-KW"/>
</dbReference>
<keyword evidence="3" id="KW-1134">Transmembrane beta strand</keyword>
<dbReference type="GO" id="GO:0007155">
    <property type="term" value="P:cell adhesion"/>
    <property type="evidence" value="ECO:0007669"/>
    <property type="project" value="InterPro"/>
</dbReference>
<dbReference type="InterPro" id="IPR003367">
    <property type="entry name" value="Thrombospondin_3-like_rpt"/>
</dbReference>
<dbReference type="PANTHER" id="PTHR30329">
    <property type="entry name" value="STATOR ELEMENT OF FLAGELLAR MOTOR COMPLEX"/>
    <property type="match status" value="1"/>
</dbReference>